<sequence length="93" mass="10554">MSQQLQTPPQPPKTAPKPGSPYRLSQRKTPLSVNGKEHKDISVLRAEREVEILNHSFDDIESFLAKLQKSSEAFRVLDQRKKSKKTKKREAGG</sequence>
<dbReference type="PANTHER" id="PTHR12287">
    <property type="entry name" value="EPIDERMAL GROWTH FACTOR RECEPTOR KINASE SUBSTRATE EPS8-RELATED PROTEIN"/>
    <property type="match status" value="1"/>
</dbReference>
<organism evidence="3 4">
    <name type="scientific">Huso huso</name>
    <name type="common">Beluga</name>
    <name type="synonym">Acipenser huso</name>
    <dbReference type="NCBI Taxonomy" id="61971"/>
    <lineage>
        <taxon>Eukaryota</taxon>
        <taxon>Metazoa</taxon>
        <taxon>Chordata</taxon>
        <taxon>Craniata</taxon>
        <taxon>Vertebrata</taxon>
        <taxon>Euteleostomi</taxon>
        <taxon>Actinopterygii</taxon>
        <taxon>Chondrostei</taxon>
        <taxon>Acipenseriformes</taxon>
        <taxon>Acipenseridae</taxon>
        <taxon>Huso</taxon>
    </lineage>
</organism>
<proteinExistence type="predicted"/>
<name>A0ABR0Y0D3_HUSHU</name>
<dbReference type="InterPro" id="IPR039801">
    <property type="entry name" value="EPS8-like"/>
</dbReference>
<feature type="compositionally biased region" description="Pro residues" evidence="1">
    <location>
        <begin position="8"/>
        <end position="19"/>
    </location>
</feature>
<dbReference type="InterPro" id="IPR055093">
    <property type="entry name" value="EPS8_2nd"/>
</dbReference>
<dbReference type="EMBL" id="JAHFZB010000231">
    <property type="protein sequence ID" value="KAK6466107.1"/>
    <property type="molecule type" value="Genomic_DNA"/>
</dbReference>
<dbReference type="Proteomes" id="UP001369086">
    <property type="component" value="Unassembled WGS sequence"/>
</dbReference>
<feature type="region of interest" description="Disordered" evidence="1">
    <location>
        <begin position="1"/>
        <end position="38"/>
    </location>
</feature>
<dbReference type="PANTHER" id="PTHR12287:SF19">
    <property type="entry name" value="EPIDERMAL GROWTH FACTOR RECEPTOR KINASE SUBSTRATE 8-LIKE PROTEIN 1"/>
    <property type="match status" value="1"/>
</dbReference>
<evidence type="ECO:0000259" key="2">
    <source>
        <dbReference type="Pfam" id="PF22975"/>
    </source>
</evidence>
<evidence type="ECO:0000313" key="3">
    <source>
        <dbReference type="EMBL" id="KAK6466107.1"/>
    </source>
</evidence>
<reference evidence="3 4" key="1">
    <citation type="submission" date="2021-05" db="EMBL/GenBank/DDBJ databases">
        <authorList>
            <person name="Zahm M."/>
            <person name="Klopp C."/>
            <person name="Cabau C."/>
            <person name="Kuhl H."/>
            <person name="Suciu R."/>
            <person name="Ciorpac M."/>
            <person name="Holostenco D."/>
            <person name="Gessner J."/>
            <person name="Wuertz S."/>
            <person name="Hohne C."/>
            <person name="Stock M."/>
            <person name="Gislard M."/>
            <person name="Lluch J."/>
            <person name="Milhes M."/>
            <person name="Lampietro C."/>
            <person name="Lopez Roques C."/>
            <person name="Donnadieu C."/>
            <person name="Du K."/>
            <person name="Schartl M."/>
            <person name="Guiguen Y."/>
        </authorList>
    </citation>
    <scope>NUCLEOTIDE SEQUENCE [LARGE SCALE GENOMIC DNA]</scope>
    <source>
        <strain evidence="3">Hh-F2</strain>
        <tissue evidence="3">Blood</tissue>
    </source>
</reference>
<accession>A0ABR0Y0D3</accession>
<comment type="caution">
    <text evidence="3">The sequence shown here is derived from an EMBL/GenBank/DDBJ whole genome shotgun (WGS) entry which is preliminary data.</text>
</comment>
<keyword evidence="4" id="KW-1185">Reference proteome</keyword>
<protein>
    <submittedName>
        <fullName evidence="3">Epidermal growth factor receptor kinase substrate 8-like protein 1 isoform X1</fullName>
    </submittedName>
</protein>
<feature type="domain" description="EPS8 spectrin-like" evidence="2">
    <location>
        <begin position="48"/>
        <end position="89"/>
    </location>
</feature>
<gene>
    <name evidence="3" type="ORF">HHUSO_G36788</name>
</gene>
<evidence type="ECO:0000256" key="1">
    <source>
        <dbReference type="SAM" id="MobiDB-lite"/>
    </source>
</evidence>
<dbReference type="Pfam" id="PF22975">
    <property type="entry name" value="EPS8_2nd"/>
    <property type="match status" value="1"/>
</dbReference>
<evidence type="ECO:0000313" key="4">
    <source>
        <dbReference type="Proteomes" id="UP001369086"/>
    </source>
</evidence>